<dbReference type="SMART" id="SM00563">
    <property type="entry name" value="PlsC"/>
    <property type="match status" value="1"/>
</dbReference>
<comment type="caution">
    <text evidence="5">The sequence shown here is derived from an EMBL/GenBank/DDBJ whole genome shotgun (WGS) entry which is preliminary data.</text>
</comment>
<dbReference type="EMBL" id="NBXE01000009">
    <property type="protein sequence ID" value="RFA28460.1"/>
    <property type="molecule type" value="Genomic_DNA"/>
</dbReference>
<keyword evidence="1 5" id="KW-0808">Transferase</keyword>
<reference evidence="5 6" key="1">
    <citation type="submission" date="2017-04" db="EMBL/GenBank/DDBJ databases">
        <title>Comparative genome analysis of Subtercola boreus.</title>
        <authorList>
            <person name="Cho Y.-J."/>
            <person name="Cho A."/>
            <person name="Kim O.-S."/>
            <person name="Lee J.-I."/>
        </authorList>
    </citation>
    <scope>NUCLEOTIDE SEQUENCE [LARGE SCALE GENOMIC DNA]</scope>
    <source>
        <strain evidence="5 6">P28004</strain>
    </source>
</reference>
<proteinExistence type="predicted"/>
<dbReference type="AlphaFoldDB" id="A0A3E0WEB0"/>
<dbReference type="CDD" id="cd07989">
    <property type="entry name" value="LPLAT_AGPAT-like"/>
    <property type="match status" value="1"/>
</dbReference>
<organism evidence="5 6">
    <name type="scientific">Subtercola boreus</name>
    <dbReference type="NCBI Taxonomy" id="120213"/>
    <lineage>
        <taxon>Bacteria</taxon>
        <taxon>Bacillati</taxon>
        <taxon>Actinomycetota</taxon>
        <taxon>Actinomycetes</taxon>
        <taxon>Micrococcales</taxon>
        <taxon>Microbacteriaceae</taxon>
        <taxon>Subtercola</taxon>
    </lineage>
</organism>
<protein>
    <submittedName>
        <fullName evidence="5">1-acyl-sn-glycerol-3-phosphate acyltransferase</fullName>
    </submittedName>
</protein>
<dbReference type="RefSeq" id="WP_116417777.1">
    <property type="nucleotide sequence ID" value="NZ_NBXC01000009.1"/>
</dbReference>
<evidence type="ECO:0000256" key="2">
    <source>
        <dbReference type="ARBA" id="ARBA00023315"/>
    </source>
</evidence>
<evidence type="ECO:0000256" key="3">
    <source>
        <dbReference type="SAM" id="MobiDB-lite"/>
    </source>
</evidence>
<evidence type="ECO:0000256" key="1">
    <source>
        <dbReference type="ARBA" id="ARBA00022679"/>
    </source>
</evidence>
<evidence type="ECO:0000313" key="5">
    <source>
        <dbReference type="EMBL" id="RFA28460.1"/>
    </source>
</evidence>
<dbReference type="GO" id="GO:0003841">
    <property type="term" value="F:1-acylglycerol-3-phosphate O-acyltransferase activity"/>
    <property type="evidence" value="ECO:0007669"/>
    <property type="project" value="TreeGrafter"/>
</dbReference>
<dbReference type="Pfam" id="PF01553">
    <property type="entry name" value="Acyltransferase"/>
    <property type="match status" value="1"/>
</dbReference>
<dbReference type="OrthoDB" id="9806008at2"/>
<keyword evidence="2 5" id="KW-0012">Acyltransferase</keyword>
<sequence length="259" mass="28467">MARGGERGAGAAGVERARRSERNLTFRLLAYPVIPLVAALVKLEVQDAQKLPRTGAFVLTPNHYSNFDPVVVGWSVWKLKRVPRFLAKASLFGVPVLGAALRAIKQVPVERSGRTHGSNPLAAAHDLTVSGEGVIVYPEGTLTRDPELWPMRGKSGAVRIALENDLPVIPLAHWGTQAVLPRWSKKISLFPRKTVHLKYGDEVDLSRFRGQPLTQVTLAEATTVVMDAITHLLEDLRGETAPAERWNPRDHAQSEYGTL</sequence>
<dbReference type="PANTHER" id="PTHR10434">
    <property type="entry name" value="1-ACYL-SN-GLYCEROL-3-PHOSPHATE ACYLTRANSFERASE"/>
    <property type="match status" value="1"/>
</dbReference>
<evidence type="ECO:0000259" key="4">
    <source>
        <dbReference type="SMART" id="SM00563"/>
    </source>
</evidence>
<dbReference type="PANTHER" id="PTHR10434:SF55">
    <property type="entry name" value="POSSIBLE ACYLTRANSFERASE"/>
    <property type="match status" value="1"/>
</dbReference>
<name>A0A3E0WEB0_9MICO</name>
<dbReference type="GO" id="GO:0006654">
    <property type="term" value="P:phosphatidic acid biosynthetic process"/>
    <property type="evidence" value="ECO:0007669"/>
    <property type="project" value="TreeGrafter"/>
</dbReference>
<feature type="region of interest" description="Disordered" evidence="3">
    <location>
        <begin position="240"/>
        <end position="259"/>
    </location>
</feature>
<dbReference type="InterPro" id="IPR002123">
    <property type="entry name" value="Plipid/glycerol_acylTrfase"/>
</dbReference>
<accession>A0A3E0WEB0</accession>
<dbReference type="SUPFAM" id="SSF69593">
    <property type="entry name" value="Glycerol-3-phosphate (1)-acyltransferase"/>
    <property type="match status" value="1"/>
</dbReference>
<feature type="domain" description="Phospholipid/glycerol acyltransferase" evidence="4">
    <location>
        <begin position="57"/>
        <end position="176"/>
    </location>
</feature>
<dbReference type="GO" id="GO:0005886">
    <property type="term" value="C:plasma membrane"/>
    <property type="evidence" value="ECO:0007669"/>
    <property type="project" value="TreeGrafter"/>
</dbReference>
<evidence type="ECO:0000313" key="6">
    <source>
        <dbReference type="Proteomes" id="UP000257080"/>
    </source>
</evidence>
<gene>
    <name evidence="5" type="ORF">B7R25_04370</name>
</gene>
<dbReference type="Proteomes" id="UP000257080">
    <property type="component" value="Unassembled WGS sequence"/>
</dbReference>